<evidence type="ECO:0000256" key="2">
    <source>
        <dbReference type="ARBA" id="ARBA00022475"/>
    </source>
</evidence>
<feature type="transmembrane region" description="Helical" evidence="7">
    <location>
        <begin position="392"/>
        <end position="419"/>
    </location>
</feature>
<feature type="transmembrane region" description="Helical" evidence="7">
    <location>
        <begin position="212"/>
        <end position="232"/>
    </location>
</feature>
<feature type="transmembrane region" description="Helical" evidence="7">
    <location>
        <begin position="312"/>
        <end position="342"/>
    </location>
</feature>
<evidence type="ECO:0000256" key="5">
    <source>
        <dbReference type="ARBA" id="ARBA00022989"/>
    </source>
</evidence>
<comment type="subunit">
    <text evidence="7">The complex comprises the extracytoplasmic solute receptor protein and the two transmembrane proteins.</text>
</comment>
<keyword evidence="5 7" id="KW-1133">Transmembrane helix</keyword>
<keyword evidence="10" id="KW-1185">Reference proteome</keyword>
<gene>
    <name evidence="9" type="ORF">TALK_08605</name>
</gene>
<dbReference type="GO" id="GO:0005886">
    <property type="term" value="C:plasma membrane"/>
    <property type="evidence" value="ECO:0007669"/>
    <property type="project" value="UniProtKB-SubCell"/>
</dbReference>
<evidence type="ECO:0000313" key="9">
    <source>
        <dbReference type="EMBL" id="OSQ48329.1"/>
    </source>
</evidence>
<evidence type="ECO:0000256" key="7">
    <source>
        <dbReference type="RuleBase" id="RU369079"/>
    </source>
</evidence>
<keyword evidence="7" id="KW-0813">Transport</keyword>
<dbReference type="PIRSF" id="PIRSF006066">
    <property type="entry name" value="HI0050"/>
    <property type="match status" value="1"/>
</dbReference>
<dbReference type="STRING" id="1293890.TALK_08605"/>
<evidence type="ECO:0000256" key="6">
    <source>
        <dbReference type="ARBA" id="ARBA00023136"/>
    </source>
</evidence>
<feature type="transmembrane region" description="Helical" evidence="7">
    <location>
        <begin position="354"/>
        <end position="380"/>
    </location>
</feature>
<dbReference type="OrthoDB" id="7824289at2"/>
<feature type="transmembrane region" description="Helical" evidence="7">
    <location>
        <begin position="169"/>
        <end position="192"/>
    </location>
</feature>
<feature type="transmembrane region" description="Helical" evidence="7">
    <location>
        <begin position="239"/>
        <end position="258"/>
    </location>
</feature>
<name>A0A1Y2LC35_9PROT</name>
<evidence type="ECO:0000256" key="3">
    <source>
        <dbReference type="ARBA" id="ARBA00022519"/>
    </source>
</evidence>
<evidence type="ECO:0000313" key="10">
    <source>
        <dbReference type="Proteomes" id="UP000193396"/>
    </source>
</evidence>
<evidence type="ECO:0000256" key="4">
    <source>
        <dbReference type="ARBA" id="ARBA00022692"/>
    </source>
</evidence>
<evidence type="ECO:0000259" key="8">
    <source>
        <dbReference type="Pfam" id="PF06808"/>
    </source>
</evidence>
<reference evidence="9 10" key="1">
    <citation type="submission" date="2014-03" db="EMBL/GenBank/DDBJ databases">
        <title>The draft genome sequence of Thalassospira alkalitolerans JCM 18968.</title>
        <authorList>
            <person name="Lai Q."/>
            <person name="Shao Z."/>
        </authorList>
    </citation>
    <scope>NUCLEOTIDE SEQUENCE [LARGE SCALE GENOMIC DNA]</scope>
    <source>
        <strain evidence="9 10">JCM 18968</strain>
    </source>
</reference>
<proteinExistence type="inferred from homology"/>
<dbReference type="InterPro" id="IPR010656">
    <property type="entry name" value="DctM"/>
</dbReference>
<dbReference type="GO" id="GO:0022857">
    <property type="term" value="F:transmembrane transporter activity"/>
    <property type="evidence" value="ECO:0007669"/>
    <property type="project" value="UniProtKB-UniRule"/>
</dbReference>
<accession>A0A1Y2LC35</accession>
<dbReference type="InterPro" id="IPR004681">
    <property type="entry name" value="TRAP_DctM"/>
</dbReference>
<dbReference type="Proteomes" id="UP000193396">
    <property type="component" value="Unassembled WGS sequence"/>
</dbReference>
<keyword evidence="6 7" id="KW-0472">Membrane</keyword>
<feature type="transmembrane region" description="Helical" evidence="7">
    <location>
        <begin position="270"/>
        <end position="291"/>
    </location>
</feature>
<dbReference type="NCBIfam" id="TIGR00786">
    <property type="entry name" value="dctM"/>
    <property type="match status" value="1"/>
</dbReference>
<keyword evidence="2" id="KW-1003">Cell membrane</keyword>
<dbReference type="Pfam" id="PF06808">
    <property type="entry name" value="DctM"/>
    <property type="match status" value="1"/>
</dbReference>
<dbReference type="AlphaFoldDB" id="A0A1Y2LC35"/>
<dbReference type="RefSeq" id="WP_085617880.1">
    <property type="nucleotide sequence ID" value="NZ_JFKB01000005.1"/>
</dbReference>
<keyword evidence="4 7" id="KW-0812">Transmembrane</keyword>
<protein>
    <recommendedName>
        <fullName evidence="7">TRAP transporter large permease protein</fullName>
    </recommendedName>
</protein>
<comment type="caution">
    <text evidence="7">Lacks conserved residue(s) required for the propagation of feature annotation.</text>
</comment>
<feature type="domain" description="TRAP C4-dicarboxylate transport system permease DctM subunit" evidence="8">
    <location>
        <begin position="7"/>
        <end position="415"/>
    </location>
</feature>
<comment type="similarity">
    <text evidence="7">Belongs to the TRAP transporter large permease family.</text>
</comment>
<comment type="function">
    <text evidence="7">Part of the tripartite ATP-independent periplasmic (TRAP) transport system.</text>
</comment>
<evidence type="ECO:0000256" key="1">
    <source>
        <dbReference type="ARBA" id="ARBA00004429"/>
    </source>
</evidence>
<dbReference type="PANTHER" id="PTHR33362">
    <property type="entry name" value="SIALIC ACID TRAP TRANSPORTER PERMEASE PROTEIN SIAT-RELATED"/>
    <property type="match status" value="1"/>
</dbReference>
<dbReference type="PANTHER" id="PTHR33362:SF3">
    <property type="entry name" value="SIALIC ACID TRAP TRANSPORTER PERMEASE PROTEIN SIAT"/>
    <property type="match status" value="1"/>
</dbReference>
<sequence>MTLSLLFASLFVLMLLRVPIAFALGLSSVGYVLLAGLPPVVLMHNMINGMNSFPLLAIPFFILAGALMNAAGITSRIFGFARSLVGWTHGGLGHVNVGASVIFSGMSGAAVADAGGLGAIEIRAMREAGYDDDFSVGVTAASSTIGPIIPPSLPLVIYGVMASVSIGKLFVAGIIPGLLMAVSLMVMVWWYSSRRNYPRDVAFRLSNVWRTFVSAFLPLMTPVIIVGGIVSGAFTPTEAAVCAAAYALFLGTVVYRTVDLRSFVRVSMETIETTASVIMIVGAATVFAWILTSNQAAAHFAELLLGLTDNKYLILFLIMMVVLVVGMFMETIAAISILVPVLLPVSVQLGIDPIHLGIIVILNLMIGLLTPPVGMVLFVLSKVSDVPFEKCVTATLPFLIPLILVLILLTYVPAITLYLPDLLYGDH</sequence>
<organism evidence="9 10">
    <name type="scientific">Thalassospira alkalitolerans</name>
    <dbReference type="NCBI Taxonomy" id="1293890"/>
    <lineage>
        <taxon>Bacteria</taxon>
        <taxon>Pseudomonadati</taxon>
        <taxon>Pseudomonadota</taxon>
        <taxon>Alphaproteobacteria</taxon>
        <taxon>Rhodospirillales</taxon>
        <taxon>Thalassospiraceae</taxon>
        <taxon>Thalassospira</taxon>
    </lineage>
</organism>
<comment type="caution">
    <text evidence="9">The sequence shown here is derived from an EMBL/GenBank/DDBJ whole genome shotgun (WGS) entry which is preliminary data.</text>
</comment>
<feature type="transmembrane region" description="Helical" evidence="7">
    <location>
        <begin position="53"/>
        <end position="73"/>
    </location>
</feature>
<dbReference type="EMBL" id="JFKB01000005">
    <property type="protein sequence ID" value="OSQ48329.1"/>
    <property type="molecule type" value="Genomic_DNA"/>
</dbReference>
<comment type="subcellular location">
    <subcellularLocation>
        <location evidence="1 7">Cell inner membrane</location>
        <topology evidence="1 7">Multi-pass membrane protein</topology>
    </subcellularLocation>
</comment>
<keyword evidence="3 7" id="KW-0997">Cell inner membrane</keyword>